<feature type="domain" description="Activator of Hsp90 ATPase AHSA1-like N-terminal" evidence="2">
    <location>
        <begin position="29"/>
        <end position="165"/>
    </location>
</feature>
<reference evidence="3 4" key="1">
    <citation type="submission" date="2019-07" db="EMBL/GenBank/DDBJ databases">
        <authorList>
            <person name="Jastrzebski P J."/>
            <person name="Paukszto L."/>
            <person name="Jastrzebski P J."/>
        </authorList>
    </citation>
    <scope>NUCLEOTIDE SEQUENCE [LARGE SCALE GENOMIC DNA]</scope>
    <source>
        <strain evidence="3 4">WMS-il1</strain>
    </source>
</reference>
<dbReference type="Gene3D" id="3.15.10.20">
    <property type="entry name" value="Activator of Hsp90 ATPase Aha1, N-terminal domain"/>
    <property type="match status" value="1"/>
</dbReference>
<dbReference type="EMBL" id="CABIJS010000510">
    <property type="protein sequence ID" value="VUZ52567.1"/>
    <property type="molecule type" value="Genomic_DNA"/>
</dbReference>
<comment type="similarity">
    <text evidence="1">Belongs to the AHA1 family.</text>
</comment>
<name>A0A564YZ43_HYMDI</name>
<dbReference type="InterPro" id="IPR036338">
    <property type="entry name" value="Aha1"/>
</dbReference>
<dbReference type="SUPFAM" id="SSF103111">
    <property type="entry name" value="Activator of Hsp90 ATPase, Aha1"/>
    <property type="match status" value="1"/>
</dbReference>
<dbReference type="GO" id="GO:0005829">
    <property type="term" value="C:cytosol"/>
    <property type="evidence" value="ECO:0007669"/>
    <property type="project" value="TreeGrafter"/>
</dbReference>
<accession>A0A564YZ43</accession>
<proteinExistence type="inferred from homology"/>
<evidence type="ECO:0000313" key="4">
    <source>
        <dbReference type="Proteomes" id="UP000321570"/>
    </source>
</evidence>
<dbReference type="PANTHER" id="PTHR13009">
    <property type="entry name" value="HEAT SHOCK PROTEIN 90 HSP90 CO-CHAPERONE AHA-1"/>
    <property type="match status" value="1"/>
</dbReference>
<dbReference type="SUPFAM" id="SSF55961">
    <property type="entry name" value="Bet v1-like"/>
    <property type="match status" value="1"/>
</dbReference>
<evidence type="ECO:0000256" key="1">
    <source>
        <dbReference type="ARBA" id="ARBA00006817"/>
    </source>
</evidence>
<keyword evidence="4" id="KW-1185">Reference proteome</keyword>
<dbReference type="AlphaFoldDB" id="A0A564YZ43"/>
<sequence>MAKWGEGDPRWIVEEREDGKNVNNWHWTEKNAGPWSKEKIKSLFTGYTFDSDKYFVEITEVSKCEGDAVANNRKGKLITFYEWDVELQWKGRKKDSNDLGNAKGAITCANLSEENAADELEFEVTCNSSKSDDNDIKEYIRKEGVKFLRKQFAVYINELRTEYSKDLILPTKFTQPSSVKSKENSTDKHLAEALRKSELGSSNKESEESDIGKTVQISIQEDFMCTPDDLYRVFVTEELTKHFTRDNATIQPTLGGKYSIFGGNVSGNFIELDENKMISLSWRKSNWPEGHVSLVKLEFERNETGTRLKVTQSNVPANDKEGTKAGWNTHYFLPIQQTFGFGGKIF</sequence>
<dbReference type="GO" id="GO:0001671">
    <property type="term" value="F:ATPase activator activity"/>
    <property type="evidence" value="ECO:0007669"/>
    <property type="project" value="InterPro"/>
</dbReference>
<dbReference type="Pfam" id="PF08327">
    <property type="entry name" value="AHSA1"/>
    <property type="match status" value="1"/>
</dbReference>
<evidence type="ECO:0000259" key="2">
    <source>
        <dbReference type="SMART" id="SM01000"/>
    </source>
</evidence>
<evidence type="ECO:0000313" key="3">
    <source>
        <dbReference type="EMBL" id="VUZ52567.1"/>
    </source>
</evidence>
<dbReference type="PANTHER" id="PTHR13009:SF22">
    <property type="entry name" value="LD43819P"/>
    <property type="match status" value="1"/>
</dbReference>
<gene>
    <name evidence="3" type="ORF">WMSIL1_LOCUS11100</name>
</gene>
<dbReference type="GO" id="GO:0051087">
    <property type="term" value="F:protein-folding chaperone binding"/>
    <property type="evidence" value="ECO:0007669"/>
    <property type="project" value="InterPro"/>
</dbReference>
<dbReference type="SMART" id="SM01000">
    <property type="entry name" value="Aha1_N"/>
    <property type="match status" value="1"/>
</dbReference>
<dbReference type="InterPro" id="IPR015310">
    <property type="entry name" value="AHSA1-like_N"/>
</dbReference>
<dbReference type="Pfam" id="PF09229">
    <property type="entry name" value="Aha1_N"/>
    <property type="match status" value="1"/>
</dbReference>
<dbReference type="Proteomes" id="UP000321570">
    <property type="component" value="Unassembled WGS sequence"/>
</dbReference>
<dbReference type="CDD" id="cd08892">
    <property type="entry name" value="SRPBCC_Aha1"/>
    <property type="match status" value="1"/>
</dbReference>
<organism evidence="3 4">
    <name type="scientific">Hymenolepis diminuta</name>
    <name type="common">Rat tapeworm</name>
    <dbReference type="NCBI Taxonomy" id="6216"/>
    <lineage>
        <taxon>Eukaryota</taxon>
        <taxon>Metazoa</taxon>
        <taxon>Spiralia</taxon>
        <taxon>Lophotrochozoa</taxon>
        <taxon>Platyhelminthes</taxon>
        <taxon>Cestoda</taxon>
        <taxon>Eucestoda</taxon>
        <taxon>Cyclophyllidea</taxon>
        <taxon>Hymenolepididae</taxon>
        <taxon>Hymenolepis</taxon>
    </lineage>
</organism>
<dbReference type="InterPro" id="IPR013538">
    <property type="entry name" value="ASHA1/2-like_C"/>
</dbReference>
<dbReference type="GO" id="GO:0006457">
    <property type="term" value="P:protein folding"/>
    <property type="evidence" value="ECO:0007669"/>
    <property type="project" value="TreeGrafter"/>
</dbReference>
<dbReference type="Gene3D" id="3.30.530.20">
    <property type="match status" value="1"/>
</dbReference>
<dbReference type="InterPro" id="IPR023393">
    <property type="entry name" value="START-like_dom_sf"/>
</dbReference>
<protein>
    <recommendedName>
        <fullName evidence="2">Activator of Hsp90 ATPase AHSA1-like N-terminal domain-containing protein</fullName>
    </recommendedName>
</protein>